<evidence type="ECO:0000313" key="2">
    <source>
        <dbReference type="Proteomes" id="UP000326598"/>
    </source>
</evidence>
<protein>
    <submittedName>
        <fullName evidence="1">Uncharacterized protein</fullName>
    </submittedName>
</protein>
<reference evidence="1 2" key="1">
    <citation type="submission" date="2017-09" db="EMBL/GenBank/DDBJ databases">
        <authorList>
            <person name="Lee N."/>
            <person name="Cho B.-K."/>
        </authorList>
    </citation>
    <scope>NUCLEOTIDE SEQUENCE [LARGE SCALE GENOMIC DNA]</scope>
    <source>
        <strain evidence="1 2">ATCC 13740</strain>
    </source>
</reference>
<accession>A0A5J6I065</accession>
<proteinExistence type="predicted"/>
<dbReference type="KEGG" id="scoe:CP976_07405"/>
<dbReference type="GeneID" id="91415909"/>
<name>A0A5J6I065_STRC4</name>
<dbReference type="EMBL" id="CP023694">
    <property type="protein sequence ID" value="QEV23990.1"/>
    <property type="molecule type" value="Genomic_DNA"/>
</dbReference>
<dbReference type="AlphaFoldDB" id="A0A5J6I065"/>
<gene>
    <name evidence="1" type="ORF">CP976_07405</name>
</gene>
<organism evidence="1 2">
    <name type="scientific">Streptomyces coeruleorubidus</name>
    <dbReference type="NCBI Taxonomy" id="116188"/>
    <lineage>
        <taxon>Bacteria</taxon>
        <taxon>Bacillati</taxon>
        <taxon>Actinomycetota</taxon>
        <taxon>Actinomycetes</taxon>
        <taxon>Kitasatosporales</taxon>
        <taxon>Streptomycetaceae</taxon>
        <taxon>Streptomyces</taxon>
    </lineage>
</organism>
<evidence type="ECO:0000313" key="1">
    <source>
        <dbReference type="EMBL" id="QEV23990.1"/>
    </source>
</evidence>
<sequence>MTRRRKPTVRVFHRPGGWVLPDYTDLADCTTNFHREQDGRPPCTDTAVWKVVADHGLHLSIGFYCDADLPDEHRRPAA</sequence>
<dbReference type="Proteomes" id="UP000326598">
    <property type="component" value="Chromosome"/>
</dbReference>
<dbReference type="RefSeq" id="WP_150479610.1">
    <property type="nucleotide sequence ID" value="NZ_BMTB01000010.1"/>
</dbReference>